<feature type="region of interest" description="Disordered" evidence="3">
    <location>
        <begin position="85"/>
        <end position="166"/>
    </location>
</feature>
<dbReference type="InterPro" id="IPR011107">
    <property type="entry name" value="PPI_Ypi1"/>
</dbReference>
<dbReference type="GO" id="GO:0004865">
    <property type="term" value="F:protein serine/threonine phosphatase inhibitor activity"/>
    <property type="evidence" value="ECO:0007669"/>
    <property type="project" value="UniProtKB-UniRule"/>
</dbReference>
<proteinExistence type="inferred from homology"/>
<dbReference type="HOGENOM" id="CLU_098333_0_2_1"/>
<keyword evidence="5" id="KW-1185">Reference proteome</keyword>
<feature type="region of interest" description="Disordered" evidence="3">
    <location>
        <begin position="1"/>
        <end position="71"/>
    </location>
</feature>
<dbReference type="Pfam" id="PF07491">
    <property type="entry name" value="PPI_Ypi1"/>
    <property type="match status" value="1"/>
</dbReference>
<feature type="compositionally biased region" description="Basic and acidic residues" evidence="3">
    <location>
        <begin position="136"/>
        <end position="152"/>
    </location>
</feature>
<dbReference type="PANTHER" id="PTHR20835">
    <property type="entry name" value="E3 UBIQUITIN-PROTEIN LIGASE PPP1R11-RELATED"/>
    <property type="match status" value="1"/>
</dbReference>
<dbReference type="OrthoDB" id="307488at2759"/>
<accession>A0A0C9TU66</accession>
<comment type="subcellular location">
    <subcellularLocation>
        <location evidence="2">Nucleus</location>
    </subcellularLocation>
</comment>
<evidence type="ECO:0000313" key="4">
    <source>
        <dbReference type="EMBL" id="KIJ10766.1"/>
    </source>
</evidence>
<name>A0A0C9TU66_PAXIN</name>
<feature type="compositionally biased region" description="Acidic residues" evidence="3">
    <location>
        <begin position="92"/>
        <end position="104"/>
    </location>
</feature>
<dbReference type="GO" id="GO:0008157">
    <property type="term" value="F:protein phosphatase 1 binding"/>
    <property type="evidence" value="ECO:0007669"/>
    <property type="project" value="TreeGrafter"/>
</dbReference>
<reference evidence="4 5" key="1">
    <citation type="submission" date="2014-06" db="EMBL/GenBank/DDBJ databases">
        <authorList>
            <consortium name="DOE Joint Genome Institute"/>
            <person name="Kuo A."/>
            <person name="Kohler A."/>
            <person name="Nagy L.G."/>
            <person name="Floudas D."/>
            <person name="Copeland A."/>
            <person name="Barry K.W."/>
            <person name="Cichocki N."/>
            <person name="Veneault-Fourrey C."/>
            <person name="LaButti K."/>
            <person name="Lindquist E.A."/>
            <person name="Lipzen A."/>
            <person name="Lundell T."/>
            <person name="Morin E."/>
            <person name="Murat C."/>
            <person name="Sun H."/>
            <person name="Tunlid A."/>
            <person name="Henrissat B."/>
            <person name="Grigoriev I.V."/>
            <person name="Hibbett D.S."/>
            <person name="Martin F."/>
            <person name="Nordberg H.P."/>
            <person name="Cantor M.N."/>
            <person name="Hua S.X."/>
        </authorList>
    </citation>
    <scope>NUCLEOTIDE SEQUENCE [LARGE SCALE GENOMIC DNA]</scope>
    <source>
        <strain evidence="4 5">ATCC 200175</strain>
    </source>
</reference>
<organism evidence="4 5">
    <name type="scientific">Paxillus involutus ATCC 200175</name>
    <dbReference type="NCBI Taxonomy" id="664439"/>
    <lineage>
        <taxon>Eukaryota</taxon>
        <taxon>Fungi</taxon>
        <taxon>Dikarya</taxon>
        <taxon>Basidiomycota</taxon>
        <taxon>Agaricomycotina</taxon>
        <taxon>Agaricomycetes</taxon>
        <taxon>Agaricomycetidae</taxon>
        <taxon>Boletales</taxon>
        <taxon>Paxilineae</taxon>
        <taxon>Paxillaceae</taxon>
        <taxon>Paxillus</taxon>
    </lineage>
</organism>
<dbReference type="Proteomes" id="UP000053647">
    <property type="component" value="Unassembled WGS sequence"/>
</dbReference>
<evidence type="ECO:0000256" key="2">
    <source>
        <dbReference type="RuleBase" id="RU367162"/>
    </source>
</evidence>
<evidence type="ECO:0000256" key="3">
    <source>
        <dbReference type="SAM" id="MobiDB-lite"/>
    </source>
</evidence>
<comment type="function">
    <text evidence="2">Regulator of type 1 phosphatases which maintains protein phosphatase activity under strict control.</text>
</comment>
<feature type="compositionally biased region" description="Polar residues" evidence="3">
    <location>
        <begin position="1"/>
        <end position="25"/>
    </location>
</feature>
<keyword evidence="2" id="KW-0539">Nucleus</keyword>
<protein>
    <recommendedName>
        <fullName evidence="2">Type 1 phosphatases regulator</fullName>
    </recommendedName>
</protein>
<gene>
    <name evidence="4" type="ORF">PAXINDRAFT_119318</name>
</gene>
<sequence length="166" mass="18234">MNTATQDRPHTSAPTDGSRTITLRDSQPRSEDDGAGPSGESTTVGALRLRGTQRRTRQRVAWDEDVVDNEGCGRKKSKICCIYHKPRRFDESSSESDSDSDSDSGDSCGHGSDRAHPTRGHCRPNGHRHGHGHGVARREGEGEIVHELHDLDPDANAYERAPRSRS</sequence>
<dbReference type="AlphaFoldDB" id="A0A0C9TU66"/>
<dbReference type="GO" id="GO:0005634">
    <property type="term" value="C:nucleus"/>
    <property type="evidence" value="ECO:0007669"/>
    <property type="project" value="UniProtKB-SubCell"/>
</dbReference>
<evidence type="ECO:0000313" key="5">
    <source>
        <dbReference type="Proteomes" id="UP000053647"/>
    </source>
</evidence>
<comment type="similarity">
    <text evidence="1 2">Belongs to the YPI1 family.</text>
</comment>
<evidence type="ECO:0000256" key="1">
    <source>
        <dbReference type="ARBA" id="ARBA00005605"/>
    </source>
</evidence>
<dbReference type="EMBL" id="KN819396">
    <property type="protein sequence ID" value="KIJ10766.1"/>
    <property type="molecule type" value="Genomic_DNA"/>
</dbReference>
<dbReference type="PANTHER" id="PTHR20835:SF0">
    <property type="entry name" value="E3 UBIQUITIN-PROTEIN LIGASE PPP1R11"/>
    <property type="match status" value="1"/>
</dbReference>
<reference evidence="5" key="2">
    <citation type="submission" date="2015-01" db="EMBL/GenBank/DDBJ databases">
        <title>Evolutionary Origins and Diversification of the Mycorrhizal Mutualists.</title>
        <authorList>
            <consortium name="DOE Joint Genome Institute"/>
            <consortium name="Mycorrhizal Genomics Consortium"/>
            <person name="Kohler A."/>
            <person name="Kuo A."/>
            <person name="Nagy L.G."/>
            <person name="Floudas D."/>
            <person name="Copeland A."/>
            <person name="Barry K.W."/>
            <person name="Cichocki N."/>
            <person name="Veneault-Fourrey C."/>
            <person name="LaButti K."/>
            <person name="Lindquist E.A."/>
            <person name="Lipzen A."/>
            <person name="Lundell T."/>
            <person name="Morin E."/>
            <person name="Murat C."/>
            <person name="Riley R."/>
            <person name="Ohm R."/>
            <person name="Sun H."/>
            <person name="Tunlid A."/>
            <person name="Henrissat B."/>
            <person name="Grigoriev I.V."/>
            <person name="Hibbett D.S."/>
            <person name="Martin F."/>
        </authorList>
    </citation>
    <scope>NUCLEOTIDE SEQUENCE [LARGE SCALE GENOMIC DNA]</scope>
    <source>
        <strain evidence="5">ATCC 200175</strain>
    </source>
</reference>
<feature type="compositionally biased region" description="Basic residues" evidence="3">
    <location>
        <begin position="117"/>
        <end position="135"/>
    </location>
</feature>